<dbReference type="PANTHER" id="PTHR43065">
    <property type="entry name" value="SENSOR HISTIDINE KINASE"/>
    <property type="match status" value="1"/>
</dbReference>
<dbReference type="RefSeq" id="WP_106292555.1">
    <property type="nucleotide sequence ID" value="NZ_PVTH01000003.1"/>
</dbReference>
<dbReference type="OrthoDB" id="1931120at2"/>
<dbReference type="AlphaFoldDB" id="A0A2T0U7U2"/>
<dbReference type="PROSITE" id="PS50109">
    <property type="entry name" value="HIS_KIN"/>
    <property type="match status" value="1"/>
</dbReference>
<evidence type="ECO:0000256" key="8">
    <source>
        <dbReference type="ARBA" id="ARBA00023012"/>
    </source>
</evidence>
<dbReference type="InterPro" id="IPR036890">
    <property type="entry name" value="HATPase_C_sf"/>
</dbReference>
<dbReference type="Proteomes" id="UP000238034">
    <property type="component" value="Unassembled WGS sequence"/>
</dbReference>
<keyword evidence="8" id="KW-0902">Two-component regulatory system</keyword>
<accession>A0A2T0U7U2</accession>
<feature type="domain" description="Histidine kinase" evidence="10">
    <location>
        <begin position="200"/>
        <end position="405"/>
    </location>
</feature>
<reference evidence="11 12" key="1">
    <citation type="submission" date="2018-03" db="EMBL/GenBank/DDBJ databases">
        <title>Genomic Encyclopedia of Type Strains, Phase III (KMG-III): the genomes of soil and plant-associated and newly described type strains.</title>
        <authorList>
            <person name="Whitman W."/>
        </authorList>
    </citation>
    <scope>NUCLEOTIDE SEQUENCE [LARGE SCALE GENOMIC DNA]</scope>
    <source>
        <strain evidence="11 12">CGMCC 1.9313</strain>
    </source>
</reference>
<evidence type="ECO:0000256" key="4">
    <source>
        <dbReference type="ARBA" id="ARBA00022679"/>
    </source>
</evidence>
<comment type="caution">
    <text evidence="11">The sequence shown here is derived from an EMBL/GenBank/DDBJ whole genome shotgun (WGS) entry which is preliminary data.</text>
</comment>
<proteinExistence type="predicted"/>
<dbReference type="PANTHER" id="PTHR43065:SF10">
    <property type="entry name" value="PEROXIDE STRESS-ACTIVATED HISTIDINE KINASE MAK3"/>
    <property type="match status" value="1"/>
</dbReference>
<dbReference type="GO" id="GO:0000160">
    <property type="term" value="P:phosphorelay signal transduction system"/>
    <property type="evidence" value="ECO:0007669"/>
    <property type="project" value="UniProtKB-KW"/>
</dbReference>
<dbReference type="EC" id="2.7.13.3" evidence="2"/>
<dbReference type="InterPro" id="IPR005467">
    <property type="entry name" value="His_kinase_dom"/>
</dbReference>
<keyword evidence="4" id="KW-0808">Transferase</keyword>
<dbReference type="PRINTS" id="PR00344">
    <property type="entry name" value="BCTRLSENSOR"/>
</dbReference>
<evidence type="ECO:0000256" key="1">
    <source>
        <dbReference type="ARBA" id="ARBA00000085"/>
    </source>
</evidence>
<keyword evidence="5" id="KW-0547">Nucleotide-binding</keyword>
<evidence type="ECO:0000313" key="12">
    <source>
        <dbReference type="Proteomes" id="UP000238034"/>
    </source>
</evidence>
<keyword evidence="12" id="KW-1185">Reference proteome</keyword>
<evidence type="ECO:0000256" key="3">
    <source>
        <dbReference type="ARBA" id="ARBA00022553"/>
    </source>
</evidence>
<protein>
    <recommendedName>
        <fullName evidence="2">histidine kinase</fullName>
        <ecNumber evidence="2">2.7.13.3</ecNumber>
    </recommendedName>
</protein>
<keyword evidence="7" id="KW-0067">ATP-binding</keyword>
<dbReference type="Gene3D" id="3.30.565.10">
    <property type="entry name" value="Histidine kinase-like ATPase, C-terminal domain"/>
    <property type="match status" value="1"/>
</dbReference>
<sequence>MNPYEQKRRWKFLLLAFALVIASASLWYTNYLVKNIAVSERTRAEVWAMSFKKIIEIEDINDEYLTVIFSIRDSLSMPTIVTDERDSIIYWRSLDSTKTNFQVEENGRESAIFTRKIHDPGYFKAQLAEMKRQHIPIVIIKEDGEKWFVYYKDSQLLTQLKVFPYIQLLVIGLFLMVAYTVFSSSRRSEQNLVWVGMAKETAHQLGTPISSLMAWIELLKSKFNAEKDPLILEMENDVHRLEMVADRFSKIGSTPNLHSHPVYAAIKDYVDYFQVRTSEKIKLSVTGDHEVEALMNIPLFEWVIENLMKNAVNAIGGEGSIEVKVIENLVKEQVFIDVTDTGKGIPRLKFETIFQPGYTTRRRGWGLGLSLTKRIIENYHKGLIFVKDSEPGKGTTIRIVLKSSTRYEPATDHPADKVY</sequence>
<keyword evidence="9" id="KW-0812">Transmembrane</keyword>
<feature type="transmembrane region" description="Helical" evidence="9">
    <location>
        <begin position="162"/>
        <end position="182"/>
    </location>
</feature>
<evidence type="ECO:0000256" key="5">
    <source>
        <dbReference type="ARBA" id="ARBA00022741"/>
    </source>
</evidence>
<evidence type="ECO:0000256" key="2">
    <source>
        <dbReference type="ARBA" id="ARBA00012438"/>
    </source>
</evidence>
<evidence type="ECO:0000256" key="9">
    <source>
        <dbReference type="SAM" id="Phobius"/>
    </source>
</evidence>
<keyword evidence="9" id="KW-1133">Transmembrane helix</keyword>
<keyword evidence="9" id="KW-0472">Membrane</keyword>
<dbReference type="EMBL" id="PVTH01000003">
    <property type="protein sequence ID" value="PRY53983.1"/>
    <property type="molecule type" value="Genomic_DNA"/>
</dbReference>
<feature type="transmembrane region" description="Helical" evidence="9">
    <location>
        <begin position="12"/>
        <end position="29"/>
    </location>
</feature>
<evidence type="ECO:0000313" key="11">
    <source>
        <dbReference type="EMBL" id="PRY53983.1"/>
    </source>
</evidence>
<keyword evidence="6 11" id="KW-0418">Kinase</keyword>
<dbReference type="SUPFAM" id="SSF55874">
    <property type="entry name" value="ATPase domain of HSP90 chaperone/DNA topoisomerase II/histidine kinase"/>
    <property type="match status" value="1"/>
</dbReference>
<dbReference type="Pfam" id="PF02518">
    <property type="entry name" value="HATPase_c"/>
    <property type="match status" value="1"/>
</dbReference>
<dbReference type="SMART" id="SM00387">
    <property type="entry name" value="HATPase_c"/>
    <property type="match status" value="1"/>
</dbReference>
<evidence type="ECO:0000256" key="7">
    <source>
        <dbReference type="ARBA" id="ARBA00022840"/>
    </source>
</evidence>
<dbReference type="GO" id="GO:0005524">
    <property type="term" value="F:ATP binding"/>
    <property type="evidence" value="ECO:0007669"/>
    <property type="project" value="UniProtKB-KW"/>
</dbReference>
<evidence type="ECO:0000256" key="6">
    <source>
        <dbReference type="ARBA" id="ARBA00022777"/>
    </source>
</evidence>
<organism evidence="11 12">
    <name type="scientific">Arcticibacter pallidicorallinus</name>
    <dbReference type="NCBI Taxonomy" id="1259464"/>
    <lineage>
        <taxon>Bacteria</taxon>
        <taxon>Pseudomonadati</taxon>
        <taxon>Bacteroidota</taxon>
        <taxon>Sphingobacteriia</taxon>
        <taxon>Sphingobacteriales</taxon>
        <taxon>Sphingobacteriaceae</taxon>
        <taxon>Arcticibacter</taxon>
    </lineage>
</organism>
<name>A0A2T0U7U2_9SPHI</name>
<dbReference type="InterPro" id="IPR004358">
    <property type="entry name" value="Sig_transdc_His_kin-like_C"/>
</dbReference>
<comment type="catalytic activity">
    <reaction evidence="1">
        <text>ATP + protein L-histidine = ADP + protein N-phospho-L-histidine.</text>
        <dbReference type="EC" id="2.7.13.3"/>
    </reaction>
</comment>
<gene>
    <name evidence="11" type="ORF">B0I27_103456</name>
</gene>
<dbReference type="InterPro" id="IPR003594">
    <property type="entry name" value="HATPase_dom"/>
</dbReference>
<dbReference type="GO" id="GO:0004673">
    <property type="term" value="F:protein histidine kinase activity"/>
    <property type="evidence" value="ECO:0007669"/>
    <property type="project" value="UniProtKB-EC"/>
</dbReference>
<keyword evidence="3" id="KW-0597">Phosphoprotein</keyword>
<evidence type="ECO:0000259" key="10">
    <source>
        <dbReference type="PROSITE" id="PS50109"/>
    </source>
</evidence>